<dbReference type="InterPro" id="IPR036875">
    <property type="entry name" value="Znf_CCHC_sf"/>
</dbReference>
<evidence type="ECO:0000313" key="3">
    <source>
        <dbReference type="Proteomes" id="UP000198211"/>
    </source>
</evidence>
<dbReference type="Proteomes" id="UP000198211">
    <property type="component" value="Unassembled WGS sequence"/>
</dbReference>
<dbReference type="AlphaFoldDB" id="A0A225VRM4"/>
<dbReference type="InterPro" id="IPR054722">
    <property type="entry name" value="PolX-like_BBD"/>
</dbReference>
<dbReference type="GO" id="GO:0003676">
    <property type="term" value="F:nucleic acid binding"/>
    <property type="evidence" value="ECO:0007669"/>
    <property type="project" value="InterPro"/>
</dbReference>
<dbReference type="GO" id="GO:0008270">
    <property type="term" value="F:zinc ion binding"/>
    <property type="evidence" value="ECO:0007669"/>
    <property type="project" value="InterPro"/>
</dbReference>
<accession>A0A225VRM4</accession>
<dbReference type="PANTHER" id="PTHR47592:SF27">
    <property type="entry name" value="OS08G0421700 PROTEIN"/>
    <property type="match status" value="1"/>
</dbReference>
<dbReference type="Gene3D" id="4.10.60.10">
    <property type="entry name" value="Zinc finger, CCHC-type"/>
    <property type="match status" value="1"/>
</dbReference>
<evidence type="ECO:0000259" key="1">
    <source>
        <dbReference type="Pfam" id="PF22936"/>
    </source>
</evidence>
<sequence length="270" mass="29834">MEDGATMAKRMGKFDELIVGLQTLGGDRAVTQGIRATEKKEATELALKATSNGGKLKNGMFGKDGKYSGRNGNAAKKNSSFKDKCFNCDQVGHMKRGFPNKDKYDVDDTVFAVGEGRSTGWLIDSGAISHKTPHREDLFDYMDSSTAIEVLTIADGKKLRVAGTGSVSLTGIDGERIRMVEVLHIPGLYRRLLSVGKFGRMRYACRVSTKARHDLEHHEGDRVGEKVDKAYLLDGNQETAQYVEYKGIDSEWELWYARMGHLNGAALMKT</sequence>
<dbReference type="PANTHER" id="PTHR47592">
    <property type="entry name" value="PBF68 PROTEIN"/>
    <property type="match status" value="1"/>
</dbReference>
<keyword evidence="3" id="KW-1185">Reference proteome</keyword>
<dbReference type="Pfam" id="PF22936">
    <property type="entry name" value="Pol_BBD"/>
    <property type="match status" value="1"/>
</dbReference>
<organism evidence="2 3">
    <name type="scientific">Phytophthora megakarya</name>
    <dbReference type="NCBI Taxonomy" id="4795"/>
    <lineage>
        <taxon>Eukaryota</taxon>
        <taxon>Sar</taxon>
        <taxon>Stramenopiles</taxon>
        <taxon>Oomycota</taxon>
        <taxon>Peronosporomycetes</taxon>
        <taxon>Peronosporales</taxon>
        <taxon>Peronosporaceae</taxon>
        <taxon>Phytophthora</taxon>
    </lineage>
</organism>
<gene>
    <name evidence="2" type="ORF">PHMEG_00020034</name>
</gene>
<comment type="caution">
    <text evidence="2">The sequence shown here is derived from an EMBL/GenBank/DDBJ whole genome shotgun (WGS) entry which is preliminary data.</text>
</comment>
<dbReference type="EMBL" id="NBNE01003491">
    <property type="protein sequence ID" value="OWZ07558.1"/>
    <property type="molecule type" value="Genomic_DNA"/>
</dbReference>
<reference evidence="3" key="1">
    <citation type="submission" date="2017-03" db="EMBL/GenBank/DDBJ databases">
        <title>Phytopthora megakarya and P. palmivora, two closely related causual agents of cacao black pod achieved similar genome size and gene model numbers by different mechanisms.</title>
        <authorList>
            <person name="Ali S."/>
            <person name="Shao J."/>
            <person name="Larry D.J."/>
            <person name="Kronmiller B."/>
            <person name="Shen D."/>
            <person name="Strem M.D."/>
            <person name="Melnick R.L."/>
            <person name="Guiltinan M.J."/>
            <person name="Tyler B.M."/>
            <person name="Meinhardt L.W."/>
            <person name="Bailey B.A."/>
        </authorList>
    </citation>
    <scope>NUCLEOTIDE SEQUENCE [LARGE SCALE GENOMIC DNA]</scope>
    <source>
        <strain evidence="3">zdho120</strain>
    </source>
</reference>
<evidence type="ECO:0000313" key="2">
    <source>
        <dbReference type="EMBL" id="OWZ07558.1"/>
    </source>
</evidence>
<dbReference type="SUPFAM" id="SSF57756">
    <property type="entry name" value="Retrovirus zinc finger-like domains"/>
    <property type="match status" value="1"/>
</dbReference>
<dbReference type="OrthoDB" id="126259at2759"/>
<protein>
    <submittedName>
        <fullName evidence="2">Integrase, catalytic core protein</fullName>
    </submittedName>
</protein>
<feature type="domain" description="Retrovirus-related Pol polyprotein from transposon TNT 1-94-like beta-barrel" evidence="1">
    <location>
        <begin position="121"/>
        <end position="198"/>
    </location>
</feature>
<proteinExistence type="predicted"/>
<name>A0A225VRM4_9STRA</name>